<comment type="similarity">
    <text evidence="2 8">Belongs to the arsenical resistance-3 (ACR3) (TC 2.A.59) family.</text>
</comment>
<gene>
    <name evidence="10" type="ORF">GCM10011382_08410</name>
</gene>
<evidence type="ECO:0000256" key="7">
    <source>
        <dbReference type="ARBA" id="ARBA00023136"/>
    </source>
</evidence>
<evidence type="ECO:0000256" key="8">
    <source>
        <dbReference type="PIRNR" id="PIRNR005508"/>
    </source>
</evidence>
<evidence type="ECO:0000313" key="11">
    <source>
        <dbReference type="Proteomes" id="UP000597301"/>
    </source>
</evidence>
<feature type="transmembrane region" description="Helical" evidence="9">
    <location>
        <begin position="191"/>
        <end position="210"/>
    </location>
</feature>
<dbReference type="InterPro" id="IPR004706">
    <property type="entry name" value="Arsenical-R_Acr3"/>
</dbReference>
<feature type="transmembrane region" description="Helical" evidence="9">
    <location>
        <begin position="322"/>
        <end position="341"/>
    </location>
</feature>
<dbReference type="PANTHER" id="PTHR43057:SF1">
    <property type="entry name" value="ARSENICAL-RESISTANCE PROTEIN 3"/>
    <property type="match status" value="1"/>
</dbReference>
<evidence type="ECO:0000313" key="10">
    <source>
        <dbReference type="EMBL" id="GGC80577.1"/>
    </source>
</evidence>
<keyword evidence="3 8" id="KW-0813">Transport</keyword>
<feature type="transmembrane region" description="Helical" evidence="9">
    <location>
        <begin position="292"/>
        <end position="316"/>
    </location>
</feature>
<keyword evidence="5 8" id="KW-0812">Transmembrane</keyword>
<organism evidence="10 11">
    <name type="scientific">Vreelandella lutescens</name>
    <dbReference type="NCBI Taxonomy" id="1602943"/>
    <lineage>
        <taxon>Bacteria</taxon>
        <taxon>Pseudomonadati</taxon>
        <taxon>Pseudomonadota</taxon>
        <taxon>Gammaproteobacteria</taxon>
        <taxon>Oceanospirillales</taxon>
        <taxon>Halomonadaceae</taxon>
        <taxon>Vreelandella</taxon>
    </lineage>
</organism>
<evidence type="ECO:0000256" key="9">
    <source>
        <dbReference type="SAM" id="Phobius"/>
    </source>
</evidence>
<dbReference type="InterPro" id="IPR002657">
    <property type="entry name" value="BilAc:Na_symport/Acr3"/>
</dbReference>
<keyword evidence="7 8" id="KW-0472">Membrane</keyword>
<proteinExistence type="inferred from homology"/>
<dbReference type="RefSeq" id="WP_188638240.1">
    <property type="nucleotide sequence ID" value="NZ_BMHM01000001.1"/>
</dbReference>
<dbReference type="Gene3D" id="1.20.1530.20">
    <property type="match status" value="1"/>
</dbReference>
<reference evidence="11" key="1">
    <citation type="journal article" date="2019" name="Int. J. Syst. Evol. Microbiol.">
        <title>The Global Catalogue of Microorganisms (GCM) 10K type strain sequencing project: providing services to taxonomists for standard genome sequencing and annotation.</title>
        <authorList>
            <consortium name="The Broad Institute Genomics Platform"/>
            <consortium name="The Broad Institute Genome Sequencing Center for Infectious Disease"/>
            <person name="Wu L."/>
            <person name="Ma J."/>
        </authorList>
    </citation>
    <scope>NUCLEOTIDE SEQUENCE [LARGE SCALE GENOMIC DNA]</scope>
    <source>
        <strain evidence="11">CGMCC 1.15122</strain>
    </source>
</reference>
<evidence type="ECO:0000256" key="5">
    <source>
        <dbReference type="ARBA" id="ARBA00022692"/>
    </source>
</evidence>
<evidence type="ECO:0000256" key="4">
    <source>
        <dbReference type="ARBA" id="ARBA00022475"/>
    </source>
</evidence>
<feature type="transmembrane region" description="Helical" evidence="9">
    <location>
        <begin position="21"/>
        <end position="39"/>
    </location>
</feature>
<dbReference type="PANTHER" id="PTHR43057">
    <property type="entry name" value="ARSENITE EFFLUX TRANSPORTER"/>
    <property type="match status" value="1"/>
</dbReference>
<feature type="transmembrane region" description="Helical" evidence="9">
    <location>
        <begin position="51"/>
        <end position="75"/>
    </location>
</feature>
<evidence type="ECO:0000256" key="1">
    <source>
        <dbReference type="ARBA" id="ARBA00004651"/>
    </source>
</evidence>
<protein>
    <submittedName>
        <fullName evidence="10">Arsenical-resistance protein</fullName>
    </submittedName>
</protein>
<dbReference type="Proteomes" id="UP000597301">
    <property type="component" value="Unassembled WGS sequence"/>
</dbReference>
<name>A0ABQ1NPM4_9GAMM</name>
<feature type="transmembrane region" description="Helical" evidence="9">
    <location>
        <begin position="231"/>
        <end position="249"/>
    </location>
</feature>
<feature type="transmembrane region" description="Helical" evidence="9">
    <location>
        <begin position="127"/>
        <end position="149"/>
    </location>
</feature>
<evidence type="ECO:0000256" key="2">
    <source>
        <dbReference type="ARBA" id="ARBA00010110"/>
    </source>
</evidence>
<dbReference type="InterPro" id="IPR038770">
    <property type="entry name" value="Na+/solute_symporter_sf"/>
</dbReference>
<evidence type="ECO:0000256" key="6">
    <source>
        <dbReference type="ARBA" id="ARBA00022989"/>
    </source>
</evidence>
<feature type="transmembrane region" description="Helical" evidence="9">
    <location>
        <begin position="161"/>
        <end position="185"/>
    </location>
</feature>
<evidence type="ECO:0000256" key="3">
    <source>
        <dbReference type="ARBA" id="ARBA00022448"/>
    </source>
</evidence>
<keyword evidence="4 8" id="KW-1003">Cell membrane</keyword>
<dbReference type="NCBIfam" id="TIGR00832">
    <property type="entry name" value="acr3"/>
    <property type="match status" value="1"/>
</dbReference>
<dbReference type="PIRSF" id="PIRSF005508">
    <property type="entry name" value="Acr3"/>
    <property type="match status" value="1"/>
</dbReference>
<comment type="subcellular location">
    <subcellularLocation>
        <location evidence="1 8">Cell membrane</location>
        <topology evidence="1 8">Multi-pass membrane protein</topology>
    </subcellularLocation>
</comment>
<sequence length="355" mass="38692">MSHQEKAAPSSADMGLFERYLSLWVAAAIVAGISLGQWAPAVPEALSRFEYAQVSIPIAVLIWAMIFPMMAQIDFSAIAGVRRQPKGLAITTTVNWLIKPFTMFGLAWLFFMVIFKPWIPDALASQYLAGAILLGAAPCTAMVFVWSYLTRGDAAYTLVQVALNDLIMLFAFAPIVVLLLGISNIQVPWDTVLLSVVLYIVIPLAAGYFTRKILIAKRGAQWYDNVFMKRIGPITPIGLIITLVLLFAFQGDVILNNPLHIVLIAIPLILQTFLIFFIAYGWAKAWRVPHNIAAPGAMIGASNFFELAVAAAIALFGLQSGAALATVVGVLVEVPLMLALVRIANNTRQHFPTHA</sequence>
<comment type="caution">
    <text evidence="10">The sequence shown here is derived from an EMBL/GenBank/DDBJ whole genome shotgun (WGS) entry which is preliminary data.</text>
</comment>
<feature type="transmembrane region" description="Helical" evidence="9">
    <location>
        <begin position="96"/>
        <end position="115"/>
    </location>
</feature>
<feature type="transmembrane region" description="Helical" evidence="9">
    <location>
        <begin position="261"/>
        <end position="280"/>
    </location>
</feature>
<accession>A0ABQ1NPM4</accession>
<dbReference type="Pfam" id="PF01758">
    <property type="entry name" value="SBF"/>
    <property type="match status" value="1"/>
</dbReference>
<keyword evidence="11" id="KW-1185">Reference proteome</keyword>
<dbReference type="EMBL" id="BMHM01000001">
    <property type="protein sequence ID" value="GGC80577.1"/>
    <property type="molecule type" value="Genomic_DNA"/>
</dbReference>
<keyword evidence="6 8" id="KW-1133">Transmembrane helix</keyword>